<dbReference type="GO" id="GO:0016740">
    <property type="term" value="F:transferase activity"/>
    <property type="evidence" value="ECO:0007669"/>
    <property type="project" value="UniProtKB-KW"/>
</dbReference>
<protein>
    <submittedName>
        <fullName evidence="2">Glycosyl transferase</fullName>
    </submittedName>
</protein>
<feature type="domain" description="Glycosyl transferase family 25" evidence="1">
    <location>
        <begin position="2"/>
        <end position="184"/>
    </location>
</feature>
<name>A0A1P8EME8_9GAMM</name>
<accession>A0A1P8EME8</accession>
<dbReference type="Proteomes" id="UP000185674">
    <property type="component" value="Chromosome"/>
</dbReference>
<dbReference type="STRING" id="487316.BEN76_15935"/>
<dbReference type="Pfam" id="PF01755">
    <property type="entry name" value="Glyco_transf_25"/>
    <property type="match status" value="1"/>
</dbReference>
<organism evidence="2 3">
    <name type="scientific">Acinetobacter soli</name>
    <dbReference type="NCBI Taxonomy" id="487316"/>
    <lineage>
        <taxon>Bacteria</taxon>
        <taxon>Pseudomonadati</taxon>
        <taxon>Pseudomonadota</taxon>
        <taxon>Gammaproteobacteria</taxon>
        <taxon>Moraxellales</taxon>
        <taxon>Moraxellaceae</taxon>
        <taxon>Acinetobacter</taxon>
    </lineage>
</organism>
<dbReference type="CDD" id="cd06532">
    <property type="entry name" value="Glyco_transf_25"/>
    <property type="match status" value="1"/>
</dbReference>
<gene>
    <name evidence="2" type="ORF">BEN76_15935</name>
</gene>
<dbReference type="InterPro" id="IPR002654">
    <property type="entry name" value="Glyco_trans_25"/>
</dbReference>
<proteinExistence type="predicted"/>
<sequence length="252" mass="29122">MQIYVISIEEKESARFQQFISQPFFTHLEVTPKCIGVKGGDLSAKAYFEQAVKGREIPLTPGELGCTLSHLQALKDFLNTRNSHALIFEDDAIIPDHVRLDLLIQEIRKLYLPTKSLLSLGGIQMKESRKVRGKRLTTLLFDQKVLEVIPDYYHRVNYAMAYIVDREMAQLLLYYHKPLRRADDWSCLYDIDASVHLYMTHLIDHPVIQKGETNQALSAIEAERVDQQGLCKSKYGNSLRRNLAKLFSERYF</sequence>
<dbReference type="KEGG" id="asol:BEN76_15935"/>
<dbReference type="EMBL" id="CP016896">
    <property type="protein sequence ID" value="APV37410.1"/>
    <property type="molecule type" value="Genomic_DNA"/>
</dbReference>
<evidence type="ECO:0000259" key="1">
    <source>
        <dbReference type="Pfam" id="PF01755"/>
    </source>
</evidence>
<keyword evidence="2" id="KW-0808">Transferase</keyword>
<dbReference type="AlphaFoldDB" id="A0A1P8EME8"/>
<evidence type="ECO:0000313" key="3">
    <source>
        <dbReference type="Proteomes" id="UP000185674"/>
    </source>
</evidence>
<reference evidence="2 3" key="1">
    <citation type="submission" date="2016-08" db="EMBL/GenBank/DDBJ databases">
        <title>Complete genome sequence of Acinetobacter baylyi strain GFJ2.</title>
        <authorList>
            <person name="Tabata M."/>
            <person name="Kuboki S."/>
            <person name="Gibu N."/>
            <person name="Kinouchi Y."/>
            <person name="Vangnai A."/>
            <person name="Kasai D."/>
            <person name="Fukuda M."/>
        </authorList>
    </citation>
    <scope>NUCLEOTIDE SEQUENCE [LARGE SCALE GENOMIC DNA]</scope>
    <source>
        <strain evidence="2 3">GFJ2</strain>
    </source>
</reference>
<evidence type="ECO:0000313" key="2">
    <source>
        <dbReference type="EMBL" id="APV37410.1"/>
    </source>
</evidence>
<dbReference type="RefSeq" id="WP_076033499.1">
    <property type="nucleotide sequence ID" value="NZ_CP016896.1"/>
</dbReference>